<gene>
    <name evidence="1" type="ORF">CAUJ_LOCUS6751</name>
</gene>
<proteinExistence type="predicted"/>
<evidence type="ECO:0008006" key="3">
    <source>
        <dbReference type="Google" id="ProtNLM"/>
    </source>
</evidence>
<keyword evidence="2" id="KW-1185">Reference proteome</keyword>
<evidence type="ECO:0000313" key="2">
    <source>
        <dbReference type="Proteomes" id="UP000835052"/>
    </source>
</evidence>
<accession>A0A8S1H665</accession>
<dbReference type="OrthoDB" id="5795861at2759"/>
<name>A0A8S1H665_9PELO</name>
<dbReference type="Proteomes" id="UP000835052">
    <property type="component" value="Unassembled WGS sequence"/>
</dbReference>
<comment type="caution">
    <text evidence="1">The sequence shown here is derived from an EMBL/GenBank/DDBJ whole genome shotgun (WGS) entry which is preliminary data.</text>
</comment>
<reference evidence="1" key="1">
    <citation type="submission" date="2020-10" db="EMBL/GenBank/DDBJ databases">
        <authorList>
            <person name="Kikuchi T."/>
        </authorList>
    </citation>
    <scope>NUCLEOTIDE SEQUENCE</scope>
    <source>
        <strain evidence="1">NKZ352</strain>
    </source>
</reference>
<protein>
    <recommendedName>
        <fullName evidence="3">SH2 domain-containing protein</fullName>
    </recommendedName>
</protein>
<dbReference type="AlphaFoldDB" id="A0A8S1H665"/>
<dbReference type="PANTHER" id="PTHR31128">
    <property type="entry name" value="PROTEIN CBR-CLEC-135-RELATED"/>
    <property type="match status" value="1"/>
</dbReference>
<dbReference type="EMBL" id="CAJGYM010000018">
    <property type="protein sequence ID" value="CAD6190832.1"/>
    <property type="molecule type" value="Genomic_DNA"/>
</dbReference>
<sequence length="193" mass="21736">MNDKPRSGIADLEKAFEDSLEFLNSFRKFPPPLASSKFDRAQSLMELLDENKQLELGVISNAERSDSTVSGLSSSVRNIYIGVRTKKQAEKSVKRKTEFAVYHQMSESSSNLEPQPHLPLSIVYLSENGIYHHHLVIEESAADGSTVFRLRSVDNSSNPYFHSVDALINHYSKFSYGSKFSEKKGLQVDIFPC</sequence>
<evidence type="ECO:0000313" key="1">
    <source>
        <dbReference type="EMBL" id="CAD6190832.1"/>
    </source>
</evidence>
<organism evidence="1 2">
    <name type="scientific">Caenorhabditis auriculariae</name>
    <dbReference type="NCBI Taxonomy" id="2777116"/>
    <lineage>
        <taxon>Eukaryota</taxon>
        <taxon>Metazoa</taxon>
        <taxon>Ecdysozoa</taxon>
        <taxon>Nematoda</taxon>
        <taxon>Chromadorea</taxon>
        <taxon>Rhabditida</taxon>
        <taxon>Rhabditina</taxon>
        <taxon>Rhabditomorpha</taxon>
        <taxon>Rhabditoidea</taxon>
        <taxon>Rhabditidae</taxon>
        <taxon>Peloderinae</taxon>
        <taxon>Caenorhabditis</taxon>
    </lineage>
</organism>